<sequence>MDNTLFPTKGNLIVAKNTLALSQQGYGLLDKKRNILVREMMELIDTAQTIQSQIDSTFSAAYKALQDANIKMGIHTVEQIGNSVQEEDRIEVKVRSIMGVEIPVLNKLENRRIPMYGFARTTVSLDEAHNNFERVKMLSMQLAEVENAIYRLAVNIKRTQKRANALKNVTIPKYEKITKEIQNFLEEKEREEFSRLKTIKTRR</sequence>
<comment type="caution">
    <text evidence="5">The sequence shown here is derived from an EMBL/GenBank/DDBJ whole genome shotgun (WGS) entry which is preliminary data.</text>
</comment>
<dbReference type="AlphaFoldDB" id="A0A7X5KL74"/>
<dbReference type="PANTHER" id="PTHR11671">
    <property type="entry name" value="V-TYPE ATP SYNTHASE SUBUNIT D"/>
    <property type="match status" value="1"/>
</dbReference>
<dbReference type="Gene3D" id="1.10.287.3240">
    <property type="match status" value="1"/>
</dbReference>
<dbReference type="InterPro" id="IPR002699">
    <property type="entry name" value="V_ATPase_D"/>
</dbReference>
<comment type="function">
    <text evidence="4">Produces ATP from ADP in the presence of a proton gradient across the membrane.</text>
</comment>
<keyword evidence="4" id="KW-0066">ATP synthesis</keyword>
<evidence type="ECO:0000256" key="2">
    <source>
        <dbReference type="ARBA" id="ARBA00022448"/>
    </source>
</evidence>
<reference evidence="5 6" key="1">
    <citation type="submission" date="2020-01" db="EMBL/GenBank/DDBJ databases">
        <title>Anaeroalcalibacter tamaniensis gen. nov., sp. nov., moderately halophilic strictly anaerobic fermenter bacterium from mud volcano of Taman peninsula.</title>
        <authorList>
            <person name="Frolova A."/>
            <person name="Merkel A.Y."/>
            <person name="Slobodkin A.I."/>
        </authorList>
    </citation>
    <scope>NUCLEOTIDE SEQUENCE [LARGE SCALE GENOMIC DNA]</scope>
    <source>
        <strain evidence="5 6">F-3ap</strain>
    </source>
</reference>
<evidence type="ECO:0000313" key="5">
    <source>
        <dbReference type="EMBL" id="NDL66541.1"/>
    </source>
</evidence>
<dbReference type="EMBL" id="JAAEEH010000003">
    <property type="protein sequence ID" value="NDL66541.1"/>
    <property type="molecule type" value="Genomic_DNA"/>
</dbReference>
<evidence type="ECO:0000313" key="6">
    <source>
        <dbReference type="Proteomes" id="UP000461585"/>
    </source>
</evidence>
<keyword evidence="3 4" id="KW-0406">Ion transport</keyword>
<dbReference type="Proteomes" id="UP000461585">
    <property type="component" value="Unassembled WGS sequence"/>
</dbReference>
<dbReference type="RefSeq" id="WP_162369270.1">
    <property type="nucleotide sequence ID" value="NZ_JAAEEH010000003.1"/>
</dbReference>
<gene>
    <name evidence="4" type="primary">atpD</name>
    <name evidence="5" type="ORF">GXN74_02100</name>
</gene>
<evidence type="ECO:0000256" key="3">
    <source>
        <dbReference type="ARBA" id="ARBA00023065"/>
    </source>
</evidence>
<comment type="similarity">
    <text evidence="1 4">Belongs to the V-ATPase D subunit family.</text>
</comment>
<name>A0A7X5KL74_9FIRM</name>
<keyword evidence="2 4" id="KW-0813">Transport</keyword>
<keyword evidence="4" id="KW-0375">Hydrogen ion transport</keyword>
<accession>A0A7X5KL74</accession>
<dbReference type="NCBIfam" id="TIGR00309">
    <property type="entry name" value="V_ATPase_subD"/>
    <property type="match status" value="1"/>
</dbReference>
<dbReference type="GO" id="GO:0042777">
    <property type="term" value="P:proton motive force-driven plasma membrane ATP synthesis"/>
    <property type="evidence" value="ECO:0007669"/>
    <property type="project" value="UniProtKB-UniRule"/>
</dbReference>
<dbReference type="GO" id="GO:0046961">
    <property type="term" value="F:proton-transporting ATPase activity, rotational mechanism"/>
    <property type="evidence" value="ECO:0007669"/>
    <property type="project" value="InterPro"/>
</dbReference>
<evidence type="ECO:0000256" key="4">
    <source>
        <dbReference type="HAMAP-Rule" id="MF_00271"/>
    </source>
</evidence>
<dbReference type="Pfam" id="PF01813">
    <property type="entry name" value="ATP-synt_D"/>
    <property type="match status" value="1"/>
</dbReference>
<organism evidence="5 6">
    <name type="scientific">Anaerotalea alkaliphila</name>
    <dbReference type="NCBI Taxonomy" id="2662126"/>
    <lineage>
        <taxon>Bacteria</taxon>
        <taxon>Bacillati</taxon>
        <taxon>Bacillota</taxon>
        <taxon>Clostridia</taxon>
        <taxon>Eubacteriales</taxon>
        <taxon>Anaerotalea</taxon>
    </lineage>
</organism>
<dbReference type="HAMAP" id="MF_00271">
    <property type="entry name" value="ATP_synth_D_arch"/>
    <property type="match status" value="1"/>
</dbReference>
<evidence type="ECO:0000256" key="1">
    <source>
        <dbReference type="ARBA" id="ARBA00005850"/>
    </source>
</evidence>
<protein>
    <recommendedName>
        <fullName evidence="4">V-type ATP synthase subunit D</fullName>
    </recommendedName>
    <alternativeName>
        <fullName evidence="4">V-ATPase subunit D</fullName>
    </alternativeName>
</protein>
<keyword evidence="6" id="KW-1185">Reference proteome</keyword>
<dbReference type="GO" id="GO:0046933">
    <property type="term" value="F:proton-transporting ATP synthase activity, rotational mechanism"/>
    <property type="evidence" value="ECO:0007669"/>
    <property type="project" value="UniProtKB-UniRule"/>
</dbReference>
<proteinExistence type="inferred from homology"/>
<dbReference type="GO" id="GO:0005524">
    <property type="term" value="F:ATP binding"/>
    <property type="evidence" value="ECO:0007669"/>
    <property type="project" value="UniProtKB-UniRule"/>
</dbReference>